<dbReference type="CDD" id="cd17574">
    <property type="entry name" value="REC_OmpR"/>
    <property type="match status" value="1"/>
</dbReference>
<dbReference type="PANTHER" id="PTHR48111:SF40">
    <property type="entry name" value="PHOSPHATE REGULON TRANSCRIPTIONAL REGULATORY PROTEIN PHOB"/>
    <property type="match status" value="1"/>
</dbReference>
<evidence type="ECO:0000256" key="9">
    <source>
        <dbReference type="PROSITE-ProRule" id="PRU01091"/>
    </source>
</evidence>
<evidence type="ECO:0000256" key="5">
    <source>
        <dbReference type="ARBA" id="ARBA00023125"/>
    </source>
</evidence>
<dbReference type="GO" id="GO:0005829">
    <property type="term" value="C:cytosol"/>
    <property type="evidence" value="ECO:0007669"/>
    <property type="project" value="TreeGrafter"/>
</dbReference>
<evidence type="ECO:0000256" key="2">
    <source>
        <dbReference type="ARBA" id="ARBA00022553"/>
    </source>
</evidence>
<organism evidence="12 13">
    <name type="scientific">Iocasia fonsfrigidae</name>
    <dbReference type="NCBI Taxonomy" id="2682810"/>
    <lineage>
        <taxon>Bacteria</taxon>
        <taxon>Bacillati</taxon>
        <taxon>Bacillota</taxon>
        <taxon>Clostridia</taxon>
        <taxon>Halanaerobiales</taxon>
        <taxon>Halanaerobiaceae</taxon>
        <taxon>Iocasia</taxon>
    </lineage>
</organism>
<evidence type="ECO:0000313" key="13">
    <source>
        <dbReference type="Proteomes" id="UP000665020"/>
    </source>
</evidence>
<keyword evidence="13" id="KW-1185">Reference proteome</keyword>
<evidence type="ECO:0000256" key="6">
    <source>
        <dbReference type="ARBA" id="ARBA00023163"/>
    </source>
</evidence>
<evidence type="ECO:0000256" key="8">
    <source>
        <dbReference type="PROSITE-ProRule" id="PRU00169"/>
    </source>
</evidence>
<dbReference type="Proteomes" id="UP000665020">
    <property type="component" value="Chromosome"/>
</dbReference>
<dbReference type="FunFam" id="1.10.10.10:FF:000018">
    <property type="entry name" value="DNA-binding response regulator ResD"/>
    <property type="match status" value="1"/>
</dbReference>
<dbReference type="CDD" id="cd00383">
    <property type="entry name" value="trans_reg_C"/>
    <property type="match status" value="1"/>
</dbReference>
<keyword evidence="6" id="KW-0804">Transcription</keyword>
<dbReference type="SMART" id="SM00862">
    <property type="entry name" value="Trans_reg_C"/>
    <property type="match status" value="1"/>
</dbReference>
<feature type="domain" description="Response regulatory" evidence="10">
    <location>
        <begin position="5"/>
        <end position="120"/>
    </location>
</feature>
<dbReference type="KEGG" id="ifn:GM661_07075"/>
<dbReference type="Pfam" id="PF00486">
    <property type="entry name" value="Trans_reg_C"/>
    <property type="match status" value="1"/>
</dbReference>
<comment type="function">
    <text evidence="7">May play the central regulatory role in sporulation. It may be an element of the effector pathway responsible for the activation of sporulation genes in response to nutritional stress. Spo0A may act in concert with spo0H (a sigma factor) to control the expression of some genes that are critical to the sporulation process.</text>
</comment>
<dbReference type="PROSITE" id="PS51755">
    <property type="entry name" value="OMPR_PHOB"/>
    <property type="match status" value="1"/>
</dbReference>
<dbReference type="InterPro" id="IPR011006">
    <property type="entry name" value="CheY-like_superfamily"/>
</dbReference>
<evidence type="ECO:0000259" key="10">
    <source>
        <dbReference type="PROSITE" id="PS50110"/>
    </source>
</evidence>
<dbReference type="Gene3D" id="6.10.250.690">
    <property type="match status" value="1"/>
</dbReference>
<dbReference type="RefSeq" id="WP_230869381.1">
    <property type="nucleotide sequence ID" value="NZ_CP046640.1"/>
</dbReference>
<dbReference type="Gene3D" id="1.10.10.10">
    <property type="entry name" value="Winged helix-like DNA-binding domain superfamily/Winged helix DNA-binding domain"/>
    <property type="match status" value="1"/>
</dbReference>
<dbReference type="SUPFAM" id="SSF52172">
    <property type="entry name" value="CheY-like"/>
    <property type="match status" value="1"/>
</dbReference>
<evidence type="ECO:0000313" key="12">
    <source>
        <dbReference type="EMBL" id="QTL97765.1"/>
    </source>
</evidence>
<dbReference type="Pfam" id="PF00072">
    <property type="entry name" value="Response_reg"/>
    <property type="match status" value="1"/>
</dbReference>
<proteinExistence type="predicted"/>
<keyword evidence="3" id="KW-0902">Two-component regulatory system</keyword>
<sequence length="234" mass="27239">MSKEKILIADDEEYIRKIIKKTLSRENMIIFEANCGKKVLNIMAQKPFDLIILDIMIGDIDGLDIIKKIRTDGIHIPIILITGKKIKDYDKILGLGIGADDYITKPFNPAVLCAHVKAHLRRNKNLNSLKQQRKEIIIEPFRLNLDTYKLYKNEKEISLSAKELMMIKFFMENPNQVFSKEQLYQNIWGDSFINDNSIMVYINHLRHKIETNPKKPKFIQTVWGIGYKFVGESL</sequence>
<name>A0A8A7KCF3_9FIRM</name>
<dbReference type="PANTHER" id="PTHR48111">
    <property type="entry name" value="REGULATOR OF RPOS"/>
    <property type="match status" value="1"/>
</dbReference>
<dbReference type="InterPro" id="IPR001789">
    <property type="entry name" value="Sig_transdc_resp-reg_receiver"/>
</dbReference>
<gene>
    <name evidence="12" type="ORF">GM661_07075</name>
</gene>
<feature type="DNA-binding region" description="OmpR/PhoB-type" evidence="9">
    <location>
        <begin position="133"/>
        <end position="231"/>
    </location>
</feature>
<dbReference type="InterPro" id="IPR039420">
    <property type="entry name" value="WalR-like"/>
</dbReference>
<dbReference type="AlphaFoldDB" id="A0A8A7KCF3"/>
<feature type="modified residue" description="4-aspartylphosphate" evidence="8">
    <location>
        <position position="54"/>
    </location>
</feature>
<dbReference type="GO" id="GO:0000976">
    <property type="term" value="F:transcription cis-regulatory region binding"/>
    <property type="evidence" value="ECO:0007669"/>
    <property type="project" value="TreeGrafter"/>
</dbReference>
<dbReference type="InterPro" id="IPR036388">
    <property type="entry name" value="WH-like_DNA-bd_sf"/>
</dbReference>
<dbReference type="InterPro" id="IPR001867">
    <property type="entry name" value="OmpR/PhoB-type_DNA-bd"/>
</dbReference>
<dbReference type="GO" id="GO:0000156">
    <property type="term" value="F:phosphorelay response regulator activity"/>
    <property type="evidence" value="ECO:0007669"/>
    <property type="project" value="TreeGrafter"/>
</dbReference>
<reference evidence="12" key="1">
    <citation type="submission" date="2019-12" db="EMBL/GenBank/DDBJ databases">
        <authorList>
            <person name="zhang j."/>
            <person name="sun C.M."/>
        </authorList>
    </citation>
    <scope>NUCLEOTIDE SEQUENCE</scope>
    <source>
        <strain evidence="12">NS-1</strain>
    </source>
</reference>
<evidence type="ECO:0000256" key="3">
    <source>
        <dbReference type="ARBA" id="ARBA00023012"/>
    </source>
</evidence>
<evidence type="ECO:0000256" key="1">
    <source>
        <dbReference type="ARBA" id="ARBA00018672"/>
    </source>
</evidence>
<keyword evidence="2 8" id="KW-0597">Phosphoprotein</keyword>
<evidence type="ECO:0000259" key="11">
    <source>
        <dbReference type="PROSITE" id="PS51755"/>
    </source>
</evidence>
<keyword evidence="5 9" id="KW-0238">DNA-binding</keyword>
<dbReference type="EMBL" id="CP046640">
    <property type="protein sequence ID" value="QTL97765.1"/>
    <property type="molecule type" value="Genomic_DNA"/>
</dbReference>
<dbReference type="GO" id="GO:0032993">
    <property type="term" value="C:protein-DNA complex"/>
    <property type="evidence" value="ECO:0007669"/>
    <property type="project" value="TreeGrafter"/>
</dbReference>
<accession>A0A8A7KCF3</accession>
<protein>
    <recommendedName>
        <fullName evidence="1">Stage 0 sporulation protein A homolog</fullName>
    </recommendedName>
</protein>
<dbReference type="SMART" id="SM00448">
    <property type="entry name" value="REC"/>
    <property type="match status" value="1"/>
</dbReference>
<feature type="domain" description="OmpR/PhoB-type" evidence="11">
    <location>
        <begin position="133"/>
        <end position="231"/>
    </location>
</feature>
<dbReference type="GO" id="GO:0006355">
    <property type="term" value="P:regulation of DNA-templated transcription"/>
    <property type="evidence" value="ECO:0007669"/>
    <property type="project" value="InterPro"/>
</dbReference>
<dbReference type="PROSITE" id="PS50110">
    <property type="entry name" value="RESPONSE_REGULATORY"/>
    <property type="match status" value="1"/>
</dbReference>
<keyword evidence="4" id="KW-0805">Transcription regulation</keyword>
<evidence type="ECO:0000256" key="7">
    <source>
        <dbReference type="ARBA" id="ARBA00024867"/>
    </source>
</evidence>
<evidence type="ECO:0000256" key="4">
    <source>
        <dbReference type="ARBA" id="ARBA00023015"/>
    </source>
</evidence>
<dbReference type="Gene3D" id="3.40.50.2300">
    <property type="match status" value="1"/>
</dbReference>